<organism evidence="1 2">
    <name type="scientific">Pseudomonas salomonii</name>
    <dbReference type="NCBI Taxonomy" id="191391"/>
    <lineage>
        <taxon>Bacteria</taxon>
        <taxon>Pseudomonadati</taxon>
        <taxon>Pseudomonadota</taxon>
        <taxon>Gammaproteobacteria</taxon>
        <taxon>Pseudomonadales</taxon>
        <taxon>Pseudomonadaceae</taxon>
        <taxon>Pseudomonas</taxon>
    </lineage>
</organism>
<protein>
    <submittedName>
        <fullName evidence="1">Uncharacterized protein</fullName>
    </submittedName>
</protein>
<reference evidence="1 2" key="1">
    <citation type="submission" date="2018-08" db="EMBL/GenBank/DDBJ databases">
        <title>Recombination of ecologically and evolutionarily significant loci maintains genetic cohesion in the Pseudomonas syringae species complex.</title>
        <authorList>
            <person name="Dillon M."/>
            <person name="Thakur S."/>
            <person name="Almeida R.N.D."/>
            <person name="Weir B.S."/>
            <person name="Guttman D.S."/>
        </authorList>
    </citation>
    <scope>NUCLEOTIDE SEQUENCE [LARGE SCALE GENOMIC DNA]</scope>
    <source>
        <strain evidence="1 2">ICMP 11288</strain>
    </source>
</reference>
<name>A0A3M4QBY1_9PSED</name>
<proteinExistence type="predicted"/>
<accession>A0A3M4QBY1</accession>
<evidence type="ECO:0000313" key="2">
    <source>
        <dbReference type="Proteomes" id="UP000277179"/>
    </source>
</evidence>
<dbReference type="EMBL" id="RBRL01000217">
    <property type="protein sequence ID" value="RMQ87972.1"/>
    <property type="molecule type" value="Genomic_DNA"/>
</dbReference>
<sequence>MHGIPYTPSQNGGHRARAEHDVQVSLVRASHDGVALVHVARHVAVFHVEFSDVDAEAQIVHLPQERGEPGAEAVRVCSAQVGLDAQRMHRHAALFQGPQEGKHGGALARASR</sequence>
<dbReference type="Proteomes" id="UP000277179">
    <property type="component" value="Unassembled WGS sequence"/>
</dbReference>
<dbReference type="AlphaFoldDB" id="A0A3M4QBY1"/>
<gene>
    <name evidence="1" type="ORF">ALP97_200161</name>
</gene>
<evidence type="ECO:0000313" key="1">
    <source>
        <dbReference type="EMBL" id="RMQ87972.1"/>
    </source>
</evidence>
<comment type="caution">
    <text evidence="1">The sequence shown here is derived from an EMBL/GenBank/DDBJ whole genome shotgun (WGS) entry which is preliminary data.</text>
</comment>